<sequence>MTVTLIDDIETSREGSTLLIRFARPAKKNALTIAMYERLNAALAEAAKDDGVTSVIFASTSETFTAGNDLGDFMQNPPTGEDSPVFKFIRALSEFDKPLIAAVDGKGVGLGLTLLLHCDFVYVTERASLVAPFVNLGLVPEAASSLLLPRLVGHVRASEILLLGEPLSGPKAVELGLANAVVAAEQLLEKAKATARALADKPPTALKLSKRLMKDEPTVISKRMSDEGAHFIAQLASAEVAEAITAFFEKRKPDFSKKG</sequence>
<comment type="subcellular location">
    <subcellularLocation>
        <location evidence="1">Peroxisome</location>
    </subcellularLocation>
</comment>
<evidence type="ECO:0000256" key="4">
    <source>
        <dbReference type="ARBA" id="ARBA00023235"/>
    </source>
</evidence>
<dbReference type="GO" id="GO:0004300">
    <property type="term" value="F:enoyl-CoA hydratase activity"/>
    <property type="evidence" value="ECO:0007669"/>
    <property type="project" value="UniProtKB-EC"/>
</dbReference>
<accession>A0A2W5V8X9</accession>
<dbReference type="SUPFAM" id="SSF52096">
    <property type="entry name" value="ClpP/crotonase"/>
    <property type="match status" value="1"/>
</dbReference>
<evidence type="ECO:0000313" key="5">
    <source>
        <dbReference type="EMBL" id="PZR12334.1"/>
    </source>
</evidence>
<evidence type="ECO:0000256" key="2">
    <source>
        <dbReference type="ARBA" id="ARBA00005254"/>
    </source>
</evidence>
<dbReference type="Gene3D" id="1.10.12.10">
    <property type="entry name" value="Lyase 2-enoyl-coa Hydratase, Chain A, domain 2"/>
    <property type="match status" value="1"/>
</dbReference>
<gene>
    <name evidence="5" type="ORF">DI536_15640</name>
</gene>
<evidence type="ECO:0000256" key="3">
    <source>
        <dbReference type="ARBA" id="ARBA00023140"/>
    </source>
</evidence>
<keyword evidence="3" id="KW-0576">Peroxisome</keyword>
<proteinExistence type="inferred from homology"/>
<dbReference type="Pfam" id="PF00378">
    <property type="entry name" value="ECH_1"/>
    <property type="match status" value="1"/>
</dbReference>
<dbReference type="InterPro" id="IPR029045">
    <property type="entry name" value="ClpP/crotonase-like_dom_sf"/>
</dbReference>
<dbReference type="AlphaFoldDB" id="A0A2W5V8X9"/>
<dbReference type="EC" id="4.2.1.17" evidence="5"/>
<dbReference type="PANTHER" id="PTHR43684:SF1">
    <property type="entry name" value="ENOYL-COA DELTA ISOMERASE 2"/>
    <property type="match status" value="1"/>
</dbReference>
<keyword evidence="5" id="KW-0456">Lyase</keyword>
<dbReference type="PANTHER" id="PTHR43684">
    <property type="match status" value="1"/>
</dbReference>
<dbReference type="Proteomes" id="UP000249061">
    <property type="component" value="Unassembled WGS sequence"/>
</dbReference>
<comment type="similarity">
    <text evidence="2">Belongs to the enoyl-CoA hydratase/isomerase family.</text>
</comment>
<protein>
    <submittedName>
        <fullName evidence="5">Enoyl-CoA hydratase</fullName>
        <ecNumber evidence="5">4.2.1.17</ecNumber>
    </submittedName>
</protein>
<dbReference type="InterPro" id="IPR051053">
    <property type="entry name" value="ECH/Chromodomain_protein"/>
</dbReference>
<dbReference type="InterPro" id="IPR001753">
    <property type="entry name" value="Enoyl-CoA_hydra/iso"/>
</dbReference>
<comment type="caution">
    <text evidence="5">The sequence shown here is derived from an EMBL/GenBank/DDBJ whole genome shotgun (WGS) entry which is preliminary data.</text>
</comment>
<evidence type="ECO:0000313" key="6">
    <source>
        <dbReference type="Proteomes" id="UP000249061"/>
    </source>
</evidence>
<dbReference type="GO" id="GO:0004165">
    <property type="term" value="F:delta(3)-delta(2)-enoyl-CoA isomerase activity"/>
    <property type="evidence" value="ECO:0007669"/>
    <property type="project" value="UniProtKB-ARBA"/>
</dbReference>
<dbReference type="EMBL" id="QFQP01000012">
    <property type="protein sequence ID" value="PZR12334.1"/>
    <property type="molecule type" value="Genomic_DNA"/>
</dbReference>
<organism evidence="5 6">
    <name type="scientific">Archangium gephyra</name>
    <dbReference type="NCBI Taxonomy" id="48"/>
    <lineage>
        <taxon>Bacteria</taxon>
        <taxon>Pseudomonadati</taxon>
        <taxon>Myxococcota</taxon>
        <taxon>Myxococcia</taxon>
        <taxon>Myxococcales</taxon>
        <taxon>Cystobacterineae</taxon>
        <taxon>Archangiaceae</taxon>
        <taxon>Archangium</taxon>
    </lineage>
</organism>
<name>A0A2W5V8X9_9BACT</name>
<dbReference type="InterPro" id="IPR014748">
    <property type="entry name" value="Enoyl-CoA_hydra_C"/>
</dbReference>
<evidence type="ECO:0000256" key="1">
    <source>
        <dbReference type="ARBA" id="ARBA00004275"/>
    </source>
</evidence>
<keyword evidence="4" id="KW-0413">Isomerase</keyword>
<dbReference type="Gene3D" id="3.90.226.10">
    <property type="entry name" value="2-enoyl-CoA Hydratase, Chain A, domain 1"/>
    <property type="match status" value="1"/>
</dbReference>
<dbReference type="CDD" id="cd06558">
    <property type="entry name" value="crotonase-like"/>
    <property type="match status" value="1"/>
</dbReference>
<reference evidence="5 6" key="1">
    <citation type="submission" date="2017-08" db="EMBL/GenBank/DDBJ databases">
        <title>Infants hospitalized years apart are colonized by the same room-sourced microbial strains.</title>
        <authorList>
            <person name="Brooks B."/>
            <person name="Olm M.R."/>
            <person name="Firek B.A."/>
            <person name="Baker R."/>
            <person name="Thomas B.C."/>
            <person name="Morowitz M.J."/>
            <person name="Banfield J.F."/>
        </authorList>
    </citation>
    <scope>NUCLEOTIDE SEQUENCE [LARGE SCALE GENOMIC DNA]</scope>
    <source>
        <strain evidence="5">S2_003_000_R2_14</strain>
    </source>
</reference>